<dbReference type="InterPro" id="IPR012476">
    <property type="entry name" value="GLE1"/>
</dbReference>
<dbReference type="GO" id="GO:0015031">
    <property type="term" value="P:protein transport"/>
    <property type="evidence" value="ECO:0007669"/>
    <property type="project" value="UniProtKB-KW"/>
</dbReference>
<keyword evidence="10" id="KW-0906">Nuclear pore complex</keyword>
<gene>
    <name evidence="17" type="ORF">AaeL_AAEL010355</name>
</gene>
<keyword evidence="4" id="KW-0813">Transport</keyword>
<dbReference type="GO" id="GO:0005737">
    <property type="term" value="C:cytoplasm"/>
    <property type="evidence" value="ECO:0007669"/>
    <property type="project" value="UniProtKB-SubCell"/>
</dbReference>
<dbReference type="GO" id="GO:0016973">
    <property type="term" value="P:poly(A)+ mRNA export from nucleus"/>
    <property type="evidence" value="ECO:0007669"/>
    <property type="project" value="InterPro"/>
</dbReference>
<evidence type="ECO:0000256" key="2">
    <source>
        <dbReference type="ARBA" id="ARBA00004567"/>
    </source>
</evidence>
<evidence type="ECO:0000256" key="10">
    <source>
        <dbReference type="ARBA" id="ARBA00023132"/>
    </source>
</evidence>
<dbReference type="Gene3D" id="1.25.40.510">
    <property type="entry name" value="GLE1-like"/>
    <property type="match status" value="1"/>
</dbReference>
<dbReference type="GO" id="GO:0000822">
    <property type="term" value="F:inositol hexakisphosphate binding"/>
    <property type="evidence" value="ECO:0007669"/>
    <property type="project" value="TreeGrafter"/>
</dbReference>
<comment type="subcellular location">
    <subcellularLocation>
        <location evidence="1">Cytoplasm</location>
    </subcellularLocation>
    <subcellularLocation>
        <location evidence="2">Nucleus</location>
        <location evidence="2">Nuclear pore complex</location>
    </subcellularLocation>
</comment>
<evidence type="ECO:0000256" key="9">
    <source>
        <dbReference type="ARBA" id="ARBA00023054"/>
    </source>
</evidence>
<reference evidence="17" key="1">
    <citation type="submission" date="2005-10" db="EMBL/GenBank/DDBJ databases">
        <authorList>
            <person name="Loftus B.J."/>
            <person name="Nene V.M."/>
            <person name="Hannick L.I."/>
            <person name="Bidwell S."/>
            <person name="Haas B."/>
            <person name="Amedeo P."/>
            <person name="Orvis J."/>
            <person name="Wortman J.R."/>
            <person name="White O.R."/>
            <person name="Salzberg S."/>
            <person name="Shumway M."/>
            <person name="Koo H."/>
            <person name="Zhao Y."/>
            <person name="Holmes M."/>
            <person name="Miller J."/>
            <person name="Schatz M."/>
            <person name="Pop M."/>
            <person name="Pai G."/>
            <person name="Utterback T."/>
            <person name="Rogers Y.-H."/>
            <person name="Kravitz S."/>
            <person name="Fraser C.M."/>
        </authorList>
    </citation>
    <scope>NUCLEOTIDE SEQUENCE</scope>
    <source>
        <strain evidence="17">Liverpool</strain>
    </source>
</reference>
<dbReference type="PANTHER" id="PTHR12960:SF0">
    <property type="entry name" value="MRNA EXPORT FACTOR GLE1"/>
    <property type="match status" value="1"/>
</dbReference>
<sequence>MTGLMLDMDDLLSDLHSLKISALSNAARISPQVRGRTIGPGCPRSSPEKHEWIESSNVLSECNRNLEGDTKLAPNLKVTISNRTDGSTPNSRKVDISECKAVSFQMYSQELERKRVKDMKKELERRQARMREADRLRDLQHEERMKKAEAEAARKAQEGEQKLMEAIREQERISREFEEKRKAEIDEENRRLAEVSQQLKRKEEEVRKKHAMFDAIRSSQVNFRKLTDVFTKTLMGIDKEYSVQFNAQKKTVQGLVKSFEQLLHNVNAAREVTQQEVDKAAELCKSMDQTNAEVVEIMNRIQKEIADRLQKEEQQKQQEQQKVAEVAPVPAQDTTDTTQVKPVTQSAAPIQSDPLAAFASQESRAFYREIKTFYEQHQTAVKALLDDPSMKTYRFNCSKVINTPVNTISAVSREHFVDKFNKLDAFLSGQPAKTGDVSVSINGHPLGRTYCMMLMAKKFVGHADSMISSNAPAAFPFAAIIVALWQKYPEFGKFFLAYLHKECPYLVPFFLPQLEGQTQEDYLKSIGYRFTDNVLEKQDQYLKRVTGFARLYAAVVVTNPRRGETAAHPHGLECGWRWLCNILNLSPLPDICATVITEFLQTAGASLWANYGKQFVKVLKVMQEQYLPALNKVDEGGPKARLEGLIAKITAEGKIDRPEGMLSPDFW</sequence>
<dbReference type="InterPro" id="IPR038506">
    <property type="entry name" value="GLE1-like_sf"/>
</dbReference>
<evidence type="ECO:0000256" key="5">
    <source>
        <dbReference type="ARBA" id="ARBA00022490"/>
    </source>
</evidence>
<dbReference type="FunFam" id="1.25.40.510:FF:000001">
    <property type="entry name" value="Nucleoporin GLE1 isoform 1"/>
    <property type="match status" value="1"/>
</dbReference>
<evidence type="ECO:0000256" key="14">
    <source>
        <dbReference type="ARBA" id="ARBA00029983"/>
    </source>
</evidence>
<feature type="coiled-coil region" evidence="16">
    <location>
        <begin position="298"/>
        <end position="326"/>
    </location>
</feature>
<evidence type="ECO:0000313" key="18">
    <source>
        <dbReference type="Proteomes" id="UP000682892"/>
    </source>
</evidence>
<keyword evidence="7" id="KW-0653">Protein transport</keyword>
<dbReference type="KEGG" id="aag:5573261"/>
<evidence type="ECO:0000256" key="6">
    <source>
        <dbReference type="ARBA" id="ARBA00022816"/>
    </source>
</evidence>
<evidence type="ECO:0000256" key="16">
    <source>
        <dbReference type="SAM" id="Coils"/>
    </source>
</evidence>
<dbReference type="GO" id="GO:0031369">
    <property type="term" value="F:translation initiation factor binding"/>
    <property type="evidence" value="ECO:0007669"/>
    <property type="project" value="TreeGrafter"/>
</dbReference>
<evidence type="ECO:0000256" key="4">
    <source>
        <dbReference type="ARBA" id="ARBA00022448"/>
    </source>
</evidence>
<dbReference type="HOGENOM" id="CLU_024662_2_1_1"/>
<evidence type="ECO:0000256" key="15">
    <source>
        <dbReference type="ARBA" id="ARBA00030897"/>
    </source>
</evidence>
<dbReference type="GO" id="GO:0005543">
    <property type="term" value="F:phospholipid binding"/>
    <property type="evidence" value="ECO:0007669"/>
    <property type="project" value="TreeGrafter"/>
</dbReference>
<feature type="coiled-coil region" evidence="16">
    <location>
        <begin position="106"/>
        <end position="212"/>
    </location>
</feature>
<name>A0A1S4FQ05_AEDAE</name>
<evidence type="ECO:0000256" key="3">
    <source>
        <dbReference type="ARBA" id="ARBA00011056"/>
    </source>
</evidence>
<keyword evidence="11" id="KW-0539">Nucleus</keyword>
<dbReference type="Pfam" id="PF07817">
    <property type="entry name" value="GLE1"/>
    <property type="match status" value="1"/>
</dbReference>
<evidence type="ECO:0000256" key="12">
    <source>
        <dbReference type="ARBA" id="ARBA00024680"/>
    </source>
</evidence>
<evidence type="ECO:0000256" key="1">
    <source>
        <dbReference type="ARBA" id="ARBA00004496"/>
    </source>
</evidence>
<dbReference type="PANTHER" id="PTHR12960">
    <property type="entry name" value="GLE-1-RELATED"/>
    <property type="match status" value="1"/>
</dbReference>
<protein>
    <recommendedName>
        <fullName evidence="13">mRNA export factor GLE1</fullName>
    </recommendedName>
    <alternativeName>
        <fullName evidence="15">GLE1 RNA export mediator</fullName>
    </alternativeName>
    <alternativeName>
        <fullName evidence="14">Nucleoporin GLE1</fullName>
    </alternativeName>
</protein>
<keyword evidence="6" id="KW-0509">mRNA transport</keyword>
<reference evidence="17" key="2">
    <citation type="journal article" date="2007" name="Science">
        <title>Genome sequence of Aedes aegypti, a major arbovirus vector.</title>
        <authorList>
            <person name="Nene V."/>
            <person name="Wortman J.R."/>
            <person name="Lawson D."/>
            <person name="Haas B."/>
            <person name="Kodira C."/>
            <person name="Tu Z.J."/>
            <person name="Loftus B."/>
            <person name="Xi Z."/>
            <person name="Megy K."/>
            <person name="Grabherr M."/>
            <person name="Ren Q."/>
            <person name="Zdobnov E.M."/>
            <person name="Lobo N.F."/>
            <person name="Campbell K.S."/>
            <person name="Brown S.E."/>
            <person name="Bonaldo M.F."/>
            <person name="Zhu J."/>
            <person name="Sinkins S.P."/>
            <person name="Hogenkamp D.G."/>
            <person name="Amedeo P."/>
            <person name="Arensburger P."/>
            <person name="Atkinson P.W."/>
            <person name="Bidwell S."/>
            <person name="Biedler J."/>
            <person name="Birney E."/>
            <person name="Bruggner R.V."/>
            <person name="Costas J."/>
            <person name="Coy M.R."/>
            <person name="Crabtree J."/>
            <person name="Crawford M."/>
            <person name="Debruyn B."/>
            <person name="Decaprio D."/>
            <person name="Eiglmeier K."/>
            <person name="Eisenstadt E."/>
            <person name="El-Dorry H."/>
            <person name="Gelbart W.M."/>
            <person name="Gomes S.L."/>
            <person name="Hammond M."/>
            <person name="Hannick L.I."/>
            <person name="Hogan J.R."/>
            <person name="Holmes M.H."/>
            <person name="Jaffe D."/>
            <person name="Johnston J.S."/>
            <person name="Kennedy R.C."/>
            <person name="Koo H."/>
            <person name="Kravitz S."/>
            <person name="Kriventseva E.V."/>
            <person name="Kulp D."/>
            <person name="Labutti K."/>
            <person name="Lee E."/>
            <person name="Li S."/>
            <person name="Lovin D.D."/>
            <person name="Mao C."/>
            <person name="Mauceli E."/>
            <person name="Menck C.F."/>
            <person name="Miller J.R."/>
            <person name="Montgomery P."/>
            <person name="Mori A."/>
            <person name="Nascimento A.L."/>
            <person name="Naveira H.F."/>
            <person name="Nusbaum C."/>
            <person name="O'leary S."/>
            <person name="Orvis J."/>
            <person name="Pertea M."/>
            <person name="Quesneville H."/>
            <person name="Reidenbach K.R."/>
            <person name="Rogers Y.H."/>
            <person name="Roth C.W."/>
            <person name="Schneider J.R."/>
            <person name="Schatz M."/>
            <person name="Shumway M."/>
            <person name="Stanke M."/>
            <person name="Stinson E.O."/>
            <person name="Tubio J.M."/>
            <person name="Vanzee J.P."/>
            <person name="Verjovski-Almeida S."/>
            <person name="Werner D."/>
            <person name="White O."/>
            <person name="Wyder S."/>
            <person name="Zeng Q."/>
            <person name="Zhao Q."/>
            <person name="Zhao Y."/>
            <person name="Hill C.A."/>
            <person name="Raikhel A.S."/>
            <person name="Soares M.B."/>
            <person name="Knudson D.L."/>
            <person name="Lee N.H."/>
            <person name="Galagan J."/>
            <person name="Salzberg S.L."/>
            <person name="Paulsen I.T."/>
            <person name="Dimopoulos G."/>
            <person name="Collins F.H."/>
            <person name="Birren B."/>
            <person name="Fraser-Liggett C.M."/>
            <person name="Severson D.W."/>
        </authorList>
    </citation>
    <scope>NUCLEOTIDE SEQUENCE [LARGE SCALE GENOMIC DNA]</scope>
    <source>
        <strain evidence="17">Liverpool</strain>
    </source>
</reference>
<dbReference type="CTD" id="2733"/>
<dbReference type="Proteomes" id="UP000682892">
    <property type="component" value="Unassembled WGS sequence"/>
</dbReference>
<evidence type="ECO:0000256" key="8">
    <source>
        <dbReference type="ARBA" id="ARBA00023010"/>
    </source>
</evidence>
<comment type="function">
    <text evidence="12">Required for the export of mRNAs containing poly(A) tails from the nucleus into the cytoplasm. May be involved in the terminal step of the mRNA transport through the nuclear pore complex (NPC).</text>
</comment>
<comment type="similarity">
    <text evidence="3">Belongs to the GLE1 family.</text>
</comment>
<evidence type="ECO:0000256" key="11">
    <source>
        <dbReference type="ARBA" id="ARBA00023242"/>
    </source>
</evidence>
<keyword evidence="9 16" id="KW-0175">Coiled coil</keyword>
<dbReference type="AlphaFoldDB" id="A0A1S4FQ05"/>
<evidence type="ECO:0000313" key="17">
    <source>
        <dbReference type="EMBL" id="EAT37671.1"/>
    </source>
</evidence>
<keyword evidence="5" id="KW-0963">Cytoplasm</keyword>
<evidence type="ECO:0000256" key="13">
    <source>
        <dbReference type="ARBA" id="ARBA00026227"/>
    </source>
</evidence>
<organism evidence="17 18">
    <name type="scientific">Aedes aegypti</name>
    <name type="common">Yellowfever mosquito</name>
    <name type="synonym">Culex aegypti</name>
    <dbReference type="NCBI Taxonomy" id="7159"/>
    <lineage>
        <taxon>Eukaryota</taxon>
        <taxon>Metazoa</taxon>
        <taxon>Ecdysozoa</taxon>
        <taxon>Arthropoda</taxon>
        <taxon>Hexapoda</taxon>
        <taxon>Insecta</taxon>
        <taxon>Pterygota</taxon>
        <taxon>Neoptera</taxon>
        <taxon>Endopterygota</taxon>
        <taxon>Diptera</taxon>
        <taxon>Nematocera</taxon>
        <taxon>Culicoidea</taxon>
        <taxon>Culicidae</taxon>
        <taxon>Culicinae</taxon>
        <taxon>Aedini</taxon>
        <taxon>Aedes</taxon>
        <taxon>Stegomyia</taxon>
    </lineage>
</organism>
<accession>A0A1S4FQ05</accession>
<dbReference type="OMA" id="ELLMAHF"/>
<keyword evidence="8" id="KW-0811">Translocation</keyword>
<dbReference type="OrthoDB" id="420884at2759"/>
<evidence type="ECO:0000256" key="7">
    <source>
        <dbReference type="ARBA" id="ARBA00022927"/>
    </source>
</evidence>
<dbReference type="GO" id="GO:0044614">
    <property type="term" value="C:nuclear pore cytoplasmic filaments"/>
    <property type="evidence" value="ECO:0007669"/>
    <property type="project" value="TreeGrafter"/>
</dbReference>
<dbReference type="EMBL" id="CH477658">
    <property type="protein sequence ID" value="EAT37671.1"/>
    <property type="molecule type" value="Genomic_DNA"/>
</dbReference>
<proteinExistence type="inferred from homology"/>
<reference evidence="17" key="3">
    <citation type="submission" date="2012-09" db="EMBL/GenBank/DDBJ databases">
        <authorList>
            <consortium name="VectorBase"/>
        </authorList>
    </citation>
    <scope>NUCLEOTIDE SEQUENCE</scope>
    <source>
        <strain evidence="17">Liverpool</strain>
    </source>
</reference>